<sequence length="132" mass="14936">MIKILEIHENYAFFFIGLVVQVFFMQEVVLASFITIRSSETTVKVVKMIAGLNAAQNLLILFKGSAAFHDKSAELLSSKTKPYRRAPRISRIQRSLRPLYTRFGGMYYADKGLTFAVLDITLNQTIDLLLGN</sequence>
<dbReference type="AlphaFoldDB" id="A0A8J2JRV8"/>
<comment type="caution">
    <text evidence="2">The sequence shown here is derived from an EMBL/GenBank/DDBJ whole genome shotgun (WGS) entry which is preliminary data.</text>
</comment>
<gene>
    <name evidence="2" type="ORF">AFUS01_LOCUS14303</name>
</gene>
<evidence type="ECO:0000313" key="3">
    <source>
        <dbReference type="Proteomes" id="UP000708208"/>
    </source>
</evidence>
<protein>
    <submittedName>
        <fullName evidence="2">Uncharacterized protein</fullName>
    </submittedName>
</protein>
<organism evidence="2 3">
    <name type="scientific">Allacma fusca</name>
    <dbReference type="NCBI Taxonomy" id="39272"/>
    <lineage>
        <taxon>Eukaryota</taxon>
        <taxon>Metazoa</taxon>
        <taxon>Ecdysozoa</taxon>
        <taxon>Arthropoda</taxon>
        <taxon>Hexapoda</taxon>
        <taxon>Collembola</taxon>
        <taxon>Symphypleona</taxon>
        <taxon>Sminthuridae</taxon>
        <taxon>Allacma</taxon>
    </lineage>
</organism>
<keyword evidence="1" id="KW-0812">Transmembrane</keyword>
<keyword evidence="3" id="KW-1185">Reference proteome</keyword>
<name>A0A8J2JRV8_9HEXA</name>
<dbReference type="Proteomes" id="UP000708208">
    <property type="component" value="Unassembled WGS sequence"/>
</dbReference>
<dbReference type="EMBL" id="CAJVCH010120776">
    <property type="protein sequence ID" value="CAG7725339.1"/>
    <property type="molecule type" value="Genomic_DNA"/>
</dbReference>
<reference evidence="2" key="1">
    <citation type="submission" date="2021-06" db="EMBL/GenBank/DDBJ databases">
        <authorList>
            <person name="Hodson N. C."/>
            <person name="Mongue J. A."/>
            <person name="Jaron S. K."/>
        </authorList>
    </citation>
    <scope>NUCLEOTIDE SEQUENCE</scope>
</reference>
<evidence type="ECO:0000256" key="1">
    <source>
        <dbReference type="SAM" id="Phobius"/>
    </source>
</evidence>
<evidence type="ECO:0000313" key="2">
    <source>
        <dbReference type="EMBL" id="CAG7725339.1"/>
    </source>
</evidence>
<keyword evidence="1" id="KW-0472">Membrane</keyword>
<proteinExistence type="predicted"/>
<accession>A0A8J2JRV8</accession>
<feature type="transmembrane region" description="Helical" evidence="1">
    <location>
        <begin position="12"/>
        <end position="34"/>
    </location>
</feature>
<keyword evidence="1" id="KW-1133">Transmembrane helix</keyword>